<name>A0A2I1I2G5_9ACTO</name>
<accession>A0A2I1I2G5</accession>
<reference evidence="1 2" key="1">
    <citation type="submission" date="2017-12" db="EMBL/GenBank/DDBJ databases">
        <title>Phylogenetic diversity of female urinary microbiome.</title>
        <authorList>
            <person name="Thomas-White K."/>
            <person name="Wolfe A.J."/>
        </authorList>
    </citation>
    <scope>NUCLEOTIDE SEQUENCE [LARGE SCALE GENOMIC DNA]</scope>
    <source>
        <strain evidence="1 2">UMB0018</strain>
    </source>
</reference>
<proteinExistence type="predicted"/>
<dbReference type="AlphaFoldDB" id="A0A2I1I2G5"/>
<protein>
    <submittedName>
        <fullName evidence="1">Uncharacterized protein</fullName>
    </submittedName>
</protein>
<sequence length="413" mass="44218">MPLSVEYADLSLAQQVLERQGTHVQNMHSFLDEWGHIVTGGVAPVAVYKTGYGLLLMAFNGLNEIAVQAGLGVLKLLENAHTGTANHMGRTIDAYVSADEQIHAALSAATQALGGSALPFNDPRSSLPTLGAAEQRASQWYGGADPNVFAQMGQDIDAFRNYVTGLSDRVVQRGEKALSANRSISEAHDASSYLVTPEAPESEMENLRWKAGPVLGGVDWLIEKLTGVSVLNDIIFKYTVGDWRVIHRARTAWSEIGDALVAVGQNDSEILPALSEWTGRGSEAANVFIAALSWGTTSLEGAAGVMSTVLLGIQLLVKKAANEIGELLVDLQIACLELLGDAGVPVAGWVKAAFDIAKDAWKFIQMVMSIYDIINMVFDIMESLVEAKDKLIEVRFTIANLAEAAVRGAAARV</sequence>
<evidence type="ECO:0000313" key="2">
    <source>
        <dbReference type="Proteomes" id="UP000234198"/>
    </source>
</evidence>
<comment type="caution">
    <text evidence="1">The sequence shown here is derived from an EMBL/GenBank/DDBJ whole genome shotgun (WGS) entry which is preliminary data.</text>
</comment>
<organism evidence="1 2">
    <name type="scientific">Schaalia odontolytica</name>
    <dbReference type="NCBI Taxonomy" id="1660"/>
    <lineage>
        <taxon>Bacteria</taxon>
        <taxon>Bacillati</taxon>
        <taxon>Actinomycetota</taxon>
        <taxon>Actinomycetes</taxon>
        <taxon>Actinomycetales</taxon>
        <taxon>Actinomycetaceae</taxon>
        <taxon>Schaalia</taxon>
    </lineage>
</organism>
<dbReference type="EMBL" id="PKKM01000002">
    <property type="protein sequence ID" value="PKY65283.1"/>
    <property type="molecule type" value="Genomic_DNA"/>
</dbReference>
<gene>
    <name evidence="1" type="ORF">CYJ22_02055</name>
</gene>
<evidence type="ECO:0000313" key="1">
    <source>
        <dbReference type="EMBL" id="PKY65283.1"/>
    </source>
</evidence>
<dbReference type="RefSeq" id="WP_101600706.1">
    <property type="nucleotide sequence ID" value="NZ_PKKM01000002.1"/>
</dbReference>
<dbReference type="Proteomes" id="UP000234198">
    <property type="component" value="Unassembled WGS sequence"/>
</dbReference>